<protein>
    <submittedName>
        <fullName evidence="3">Oxidoreductase</fullName>
    </submittedName>
</protein>
<dbReference type="GO" id="GO:0016491">
    <property type="term" value="F:oxidoreductase activity"/>
    <property type="evidence" value="ECO:0007669"/>
    <property type="project" value="UniProtKB-KW"/>
</dbReference>
<evidence type="ECO:0000256" key="1">
    <source>
        <dbReference type="ARBA" id="ARBA00023002"/>
    </source>
</evidence>
<keyword evidence="1" id="KW-0560">Oxidoreductase</keyword>
<dbReference type="Proteomes" id="UP000297713">
    <property type="component" value="Unassembled WGS sequence"/>
</dbReference>
<dbReference type="InterPro" id="IPR051349">
    <property type="entry name" value="Hydrogenase_assoc-protein"/>
</dbReference>
<organism evidence="3 4">
    <name type="scientific">Methylacidiphilum caldifontis</name>
    <dbReference type="NCBI Taxonomy" id="2795386"/>
    <lineage>
        <taxon>Bacteria</taxon>
        <taxon>Pseudomonadati</taxon>
        <taxon>Verrucomicrobiota</taxon>
        <taxon>Methylacidiphilae</taxon>
        <taxon>Methylacidiphilales</taxon>
        <taxon>Methylacidiphilaceae</taxon>
        <taxon>Methylacidiphilum (ex Ratnadevi et al. 2023)</taxon>
    </lineage>
</organism>
<dbReference type="GO" id="GO:0051536">
    <property type="term" value="F:iron-sulfur cluster binding"/>
    <property type="evidence" value="ECO:0007669"/>
    <property type="project" value="InterPro"/>
</dbReference>
<dbReference type="RefSeq" id="WP_134440031.1">
    <property type="nucleotide sequence ID" value="NZ_CP065957.1"/>
</dbReference>
<name>A0A4Y8PC04_9BACT</name>
<dbReference type="PANTHER" id="PTHR42845:SF3">
    <property type="entry name" value="CYTOSOLIC NIFE-HYDROGENASE, DELTA SUBUNIT"/>
    <property type="match status" value="1"/>
</dbReference>
<dbReference type="Pfam" id="PF01058">
    <property type="entry name" value="Oxidored_q6"/>
    <property type="match status" value="1"/>
</dbReference>
<evidence type="ECO:0000259" key="2">
    <source>
        <dbReference type="Pfam" id="PF01058"/>
    </source>
</evidence>
<dbReference type="PANTHER" id="PTHR42845">
    <property type="entry name" value="COENZYME F420-REDUCING HYDROGENASE, GAMMA SUBUNIT"/>
    <property type="match status" value="1"/>
</dbReference>
<sequence length="252" mass="27992">MTKIAIWKFTSCDGCQLSLLDLEEDLLEIAKHFEISYFLEASSKRADPPYDISLVEGSITTEEAKRKIMDIRAQSKYLVTIGACATAGGIQALRNFASLQSFKQRVYPRPEVIDVLPTSLPISHYVRVDYELQGCPINKLQLLQLLYSYSRDLRPSFSSGSVCMECKRRAIPCVMVASKTLCLGPVTHGGCGAICPSFGRGCYGCYGPKETPNSASLCQWAKDELDFDPLALDHAFKKFYCIAEGFKLSHES</sequence>
<evidence type="ECO:0000313" key="4">
    <source>
        <dbReference type="Proteomes" id="UP000297713"/>
    </source>
</evidence>
<proteinExistence type="predicted"/>
<gene>
    <name evidence="3" type="ORF">A7Q10_07915</name>
</gene>
<dbReference type="Gene3D" id="3.40.50.700">
    <property type="entry name" value="NADH:ubiquinone oxidoreductase-like, 20kDa subunit"/>
    <property type="match status" value="1"/>
</dbReference>
<dbReference type="EMBL" id="LXQC01000138">
    <property type="protein sequence ID" value="TFE68726.1"/>
    <property type="molecule type" value="Genomic_DNA"/>
</dbReference>
<dbReference type="AlphaFoldDB" id="A0A4Y8PC04"/>
<dbReference type="InterPro" id="IPR037024">
    <property type="entry name" value="NiFe_Hase_small_N_sf"/>
</dbReference>
<dbReference type="OrthoDB" id="9787729at2"/>
<feature type="domain" description="NADH:ubiquinone oxidoreductase-like 20kDa subunit" evidence="2">
    <location>
        <begin position="12"/>
        <end position="147"/>
    </location>
</feature>
<reference evidence="3 4" key="1">
    <citation type="submission" date="2016-05" db="EMBL/GenBank/DDBJ databases">
        <title>Diversity and Homogeneity among Thermoacidophilic Verrucomicrobia Methanotrophs Linked with Geographical Origin.</title>
        <authorList>
            <person name="Erikstad H.-A."/>
            <person name="Smestad N.B."/>
            <person name="Ceballos R.M."/>
            <person name="Birkeland N.-K."/>
        </authorList>
    </citation>
    <scope>NUCLEOTIDE SEQUENCE [LARGE SCALE GENOMIC DNA]</scope>
    <source>
        <strain evidence="3 4">Phi</strain>
    </source>
</reference>
<keyword evidence="4" id="KW-1185">Reference proteome</keyword>
<dbReference type="SUPFAM" id="SSF56770">
    <property type="entry name" value="HydA/Nqo6-like"/>
    <property type="match status" value="1"/>
</dbReference>
<accession>A0A4Y8PC04</accession>
<comment type="caution">
    <text evidence="3">The sequence shown here is derived from an EMBL/GenBank/DDBJ whole genome shotgun (WGS) entry which is preliminary data.</text>
</comment>
<evidence type="ECO:0000313" key="3">
    <source>
        <dbReference type="EMBL" id="TFE68726.1"/>
    </source>
</evidence>
<dbReference type="InterPro" id="IPR006137">
    <property type="entry name" value="NADH_UbQ_OxRdtase-like_20kDa"/>
</dbReference>